<dbReference type="InterPro" id="IPR000524">
    <property type="entry name" value="Tscrpt_reg_HTH_GntR"/>
</dbReference>
<dbReference type="PANTHER" id="PTHR43537">
    <property type="entry name" value="TRANSCRIPTIONAL REGULATOR, GNTR FAMILY"/>
    <property type="match status" value="1"/>
</dbReference>
<sequence>MKEITVEKHVYDQIRAAILGRQLAPGKQLVEHNISNTLGVSRTPIRNAIKKLSLEGLVDLIPNRGAFVTSPSKEEVIQAYELRAKLEFLAVQKSMLVMNENDYLSIQKIIEDEKRV</sequence>
<dbReference type="GO" id="GO:0003677">
    <property type="term" value="F:DNA binding"/>
    <property type="evidence" value="ECO:0007669"/>
    <property type="project" value="UniProtKB-KW"/>
</dbReference>
<dbReference type="Proteomes" id="UP001178888">
    <property type="component" value="Unassembled WGS sequence"/>
</dbReference>
<dbReference type="AlphaFoldDB" id="A0AA90TW37"/>
<proteinExistence type="predicted"/>
<keyword evidence="6" id="KW-1185">Reference proteome</keyword>
<keyword evidence="3" id="KW-0804">Transcription</keyword>
<dbReference type="EMBL" id="JAVGVR010000001">
    <property type="protein sequence ID" value="MDQ6599068.1"/>
    <property type="molecule type" value="Genomic_DNA"/>
</dbReference>
<dbReference type="CDD" id="cd07377">
    <property type="entry name" value="WHTH_GntR"/>
    <property type="match status" value="1"/>
</dbReference>
<protein>
    <submittedName>
        <fullName evidence="5">GntR family transcriptional regulator</fullName>
    </submittedName>
</protein>
<evidence type="ECO:0000313" key="6">
    <source>
        <dbReference type="Proteomes" id="UP001178888"/>
    </source>
</evidence>
<dbReference type="InterPro" id="IPR036388">
    <property type="entry name" value="WH-like_DNA-bd_sf"/>
</dbReference>
<accession>A0AA90TW37</accession>
<dbReference type="Pfam" id="PF00392">
    <property type="entry name" value="GntR"/>
    <property type="match status" value="1"/>
</dbReference>
<evidence type="ECO:0000256" key="1">
    <source>
        <dbReference type="ARBA" id="ARBA00023015"/>
    </source>
</evidence>
<comment type="caution">
    <text evidence="5">The sequence shown here is derived from an EMBL/GenBank/DDBJ whole genome shotgun (WGS) entry which is preliminary data.</text>
</comment>
<evidence type="ECO:0000313" key="5">
    <source>
        <dbReference type="EMBL" id="MDQ6599068.1"/>
    </source>
</evidence>
<dbReference type="Gene3D" id="1.10.10.10">
    <property type="entry name" value="Winged helix-like DNA-binding domain superfamily/Winged helix DNA-binding domain"/>
    <property type="match status" value="1"/>
</dbReference>
<evidence type="ECO:0000259" key="4">
    <source>
        <dbReference type="PROSITE" id="PS50949"/>
    </source>
</evidence>
<keyword evidence="1" id="KW-0805">Transcription regulation</keyword>
<name>A0AA90TW37_9BACI</name>
<gene>
    <name evidence="5" type="ORF">RCG21_22495</name>
</gene>
<dbReference type="SUPFAM" id="SSF46785">
    <property type="entry name" value="Winged helix' DNA-binding domain"/>
    <property type="match status" value="1"/>
</dbReference>
<dbReference type="InterPro" id="IPR036390">
    <property type="entry name" value="WH_DNA-bd_sf"/>
</dbReference>
<keyword evidence="2" id="KW-0238">DNA-binding</keyword>
<evidence type="ECO:0000256" key="2">
    <source>
        <dbReference type="ARBA" id="ARBA00023125"/>
    </source>
</evidence>
<dbReference type="PROSITE" id="PS50949">
    <property type="entry name" value="HTH_GNTR"/>
    <property type="match status" value="1"/>
</dbReference>
<dbReference type="RefSeq" id="WP_308913793.1">
    <property type="nucleotide sequence ID" value="NZ_JAVGVR010000001.1"/>
</dbReference>
<reference evidence="5" key="1">
    <citation type="submission" date="2023-08" db="EMBL/GenBank/DDBJ databases">
        <title>Nitrogen cycling bacteria in agricultural field soils.</title>
        <authorList>
            <person name="Jang J."/>
        </authorList>
    </citation>
    <scope>NUCLEOTIDE SEQUENCE</scope>
    <source>
        <strain evidence="5">PS3-36</strain>
    </source>
</reference>
<dbReference type="SMART" id="SM00345">
    <property type="entry name" value="HTH_GNTR"/>
    <property type="match status" value="1"/>
</dbReference>
<dbReference type="GO" id="GO:0003700">
    <property type="term" value="F:DNA-binding transcription factor activity"/>
    <property type="evidence" value="ECO:0007669"/>
    <property type="project" value="InterPro"/>
</dbReference>
<evidence type="ECO:0000256" key="3">
    <source>
        <dbReference type="ARBA" id="ARBA00023163"/>
    </source>
</evidence>
<dbReference type="PANTHER" id="PTHR43537:SF24">
    <property type="entry name" value="GLUCONATE OPERON TRANSCRIPTIONAL REPRESSOR"/>
    <property type="match status" value="1"/>
</dbReference>
<feature type="domain" description="HTH gntR-type" evidence="4">
    <location>
        <begin position="4"/>
        <end position="71"/>
    </location>
</feature>
<organism evidence="5 6">
    <name type="scientific">Bacillus salipaludis</name>
    <dbReference type="NCBI Taxonomy" id="2547811"/>
    <lineage>
        <taxon>Bacteria</taxon>
        <taxon>Bacillati</taxon>
        <taxon>Bacillota</taxon>
        <taxon>Bacilli</taxon>
        <taxon>Bacillales</taxon>
        <taxon>Bacillaceae</taxon>
        <taxon>Bacillus</taxon>
    </lineage>
</organism>